<dbReference type="AlphaFoldDB" id="I0I5W9"/>
<dbReference type="GO" id="GO:0016491">
    <property type="term" value="F:oxidoreductase activity"/>
    <property type="evidence" value="ECO:0007669"/>
    <property type="project" value="UniProtKB-KW"/>
</dbReference>
<dbReference type="PANTHER" id="PTHR43818:SF11">
    <property type="entry name" value="BCDNA.GH03377"/>
    <property type="match status" value="1"/>
</dbReference>
<keyword evidence="1" id="KW-0560">Oxidoreductase</keyword>
<dbReference type="PANTHER" id="PTHR43818">
    <property type="entry name" value="BCDNA.GH03377"/>
    <property type="match status" value="1"/>
</dbReference>
<proteinExistence type="predicted"/>
<evidence type="ECO:0000259" key="2">
    <source>
        <dbReference type="Pfam" id="PF01408"/>
    </source>
</evidence>
<dbReference type="eggNOG" id="COG0673">
    <property type="taxonomic scope" value="Bacteria"/>
</dbReference>
<name>I0I5W9_CALAS</name>
<protein>
    <submittedName>
        <fullName evidence="4">Putative oxidoreductase</fullName>
    </submittedName>
</protein>
<dbReference type="GO" id="GO:0000166">
    <property type="term" value="F:nucleotide binding"/>
    <property type="evidence" value="ECO:0007669"/>
    <property type="project" value="InterPro"/>
</dbReference>
<gene>
    <name evidence="4" type="ordered locus">CLDAP_26170</name>
</gene>
<evidence type="ECO:0000259" key="3">
    <source>
        <dbReference type="Pfam" id="PF22725"/>
    </source>
</evidence>
<dbReference type="KEGG" id="cap:CLDAP_26170"/>
<dbReference type="RefSeq" id="WP_014433886.1">
    <property type="nucleotide sequence ID" value="NC_017079.1"/>
</dbReference>
<dbReference type="OrthoDB" id="9815825at2"/>
<dbReference type="HOGENOM" id="CLU_023194_17_0_0"/>
<reference evidence="4 5" key="1">
    <citation type="submission" date="2012-02" db="EMBL/GenBank/DDBJ databases">
        <title>Complete genome sequence of Caldilinea aerophila DSM 14535 (= NBRC 102666).</title>
        <authorList>
            <person name="Oguchi A."/>
            <person name="Hosoyama A."/>
            <person name="Sekine M."/>
            <person name="Fukai R."/>
            <person name="Kato Y."/>
            <person name="Nakamura S."/>
            <person name="Hanada S."/>
            <person name="Yamazaki S."/>
            <person name="Fujita N."/>
        </authorList>
    </citation>
    <scope>NUCLEOTIDE SEQUENCE [LARGE SCALE GENOMIC DNA]</scope>
    <source>
        <strain evidence="5">DSM 14535 / JCM 11387 / NBRC 104270 / STL-6-O1</strain>
    </source>
</reference>
<dbReference type="InterPro" id="IPR055170">
    <property type="entry name" value="GFO_IDH_MocA-like_dom"/>
</dbReference>
<dbReference type="InterPro" id="IPR036291">
    <property type="entry name" value="NAD(P)-bd_dom_sf"/>
</dbReference>
<dbReference type="Pfam" id="PF01408">
    <property type="entry name" value="GFO_IDH_MocA"/>
    <property type="match status" value="1"/>
</dbReference>
<dbReference type="SUPFAM" id="SSF55347">
    <property type="entry name" value="Glyceraldehyde-3-phosphate dehydrogenase-like, C-terminal domain"/>
    <property type="match status" value="1"/>
</dbReference>
<evidence type="ECO:0000313" key="5">
    <source>
        <dbReference type="Proteomes" id="UP000007880"/>
    </source>
</evidence>
<sequence length="388" mass="42986">MTRTIGIGVIGMGWMGEAHSRAYRSIPDRFPESGFRPQLIVCADPIESRARNAKERFDFNRYVTNWREVIADPAVEAISVTAPNGMHLEINCAAAAAGKHILCEKPVGRFPEETLRSAEIAREAGVLTFVGFNYRWAPMVQYARTLIQEGKLGRITHYHGRFLNGYASNPNGFLSWRFDEAQGLGTLGDLMSHVIDMAHMIAGPIESLTSDKEIFIRERPIPQPGVGTHYDVGKAEGPKGNVTNEDYVSALVRFANGARGHLEACRVINGAKCDMSFEVHGTKGAIKWSFEQMNELQLQWRNDANPAEDAYLRLLSGPSHPYHAHFNPGWGVGLGYDDLKTIETYNFLTSIVTGKQGEPGFAEAAAVARVQQAMMRSWQSGKWESVEG</sequence>
<dbReference type="Proteomes" id="UP000007880">
    <property type="component" value="Chromosome"/>
</dbReference>
<feature type="domain" description="GFO/IDH/MocA-like oxidoreductase" evidence="3">
    <location>
        <begin position="140"/>
        <end position="286"/>
    </location>
</feature>
<dbReference type="Gene3D" id="3.40.50.720">
    <property type="entry name" value="NAD(P)-binding Rossmann-like Domain"/>
    <property type="match status" value="1"/>
</dbReference>
<dbReference type="SUPFAM" id="SSF51735">
    <property type="entry name" value="NAD(P)-binding Rossmann-fold domains"/>
    <property type="match status" value="1"/>
</dbReference>
<dbReference type="EMBL" id="AP012337">
    <property type="protein sequence ID" value="BAM00657.1"/>
    <property type="molecule type" value="Genomic_DNA"/>
</dbReference>
<evidence type="ECO:0000313" key="4">
    <source>
        <dbReference type="EMBL" id="BAM00657.1"/>
    </source>
</evidence>
<feature type="domain" description="Gfo/Idh/MocA-like oxidoreductase N-terminal" evidence="2">
    <location>
        <begin position="6"/>
        <end position="132"/>
    </location>
</feature>
<keyword evidence="5" id="KW-1185">Reference proteome</keyword>
<dbReference type="Gene3D" id="3.30.360.10">
    <property type="entry name" value="Dihydrodipicolinate Reductase, domain 2"/>
    <property type="match status" value="1"/>
</dbReference>
<accession>I0I5W9</accession>
<dbReference type="InterPro" id="IPR050463">
    <property type="entry name" value="Gfo/Idh/MocA_oxidrdct_glycsds"/>
</dbReference>
<dbReference type="Pfam" id="PF22725">
    <property type="entry name" value="GFO_IDH_MocA_C3"/>
    <property type="match status" value="1"/>
</dbReference>
<dbReference type="InterPro" id="IPR000683">
    <property type="entry name" value="Gfo/Idh/MocA-like_OxRdtase_N"/>
</dbReference>
<dbReference type="STRING" id="926550.CLDAP_26170"/>
<organism evidence="4 5">
    <name type="scientific">Caldilinea aerophila (strain DSM 14535 / JCM 11387 / NBRC 104270 / STL-6-O1)</name>
    <dbReference type="NCBI Taxonomy" id="926550"/>
    <lineage>
        <taxon>Bacteria</taxon>
        <taxon>Bacillati</taxon>
        <taxon>Chloroflexota</taxon>
        <taxon>Caldilineae</taxon>
        <taxon>Caldilineales</taxon>
        <taxon>Caldilineaceae</taxon>
        <taxon>Caldilinea</taxon>
    </lineage>
</organism>
<evidence type="ECO:0000256" key="1">
    <source>
        <dbReference type="ARBA" id="ARBA00023002"/>
    </source>
</evidence>